<evidence type="ECO:0000256" key="1">
    <source>
        <dbReference type="ARBA" id="ARBA00002994"/>
    </source>
</evidence>
<dbReference type="NCBIfam" id="NF006109">
    <property type="entry name" value="PRK08260.1"/>
    <property type="match status" value="1"/>
</dbReference>
<dbReference type="RefSeq" id="WP_062964220.1">
    <property type="nucleotide sequence ID" value="NZ_JAJFOE010000001.1"/>
</dbReference>
<comment type="function">
    <text evidence="1">Could possibly oxidize fatty acids using specific components.</text>
</comment>
<reference evidence="7 8" key="1">
    <citation type="submission" date="2018-06" db="EMBL/GenBank/DDBJ databases">
        <authorList>
            <consortium name="Pathogen Informatics"/>
            <person name="Doyle S."/>
        </authorList>
    </citation>
    <scope>NUCLEOTIDE SEQUENCE [LARGE SCALE GENOMIC DNA]</scope>
    <source>
        <strain evidence="7 8">NCTC13184</strain>
    </source>
</reference>
<dbReference type="CDD" id="cd06558">
    <property type="entry name" value="crotonase-like"/>
    <property type="match status" value="1"/>
</dbReference>
<comment type="similarity">
    <text evidence="2 6">Belongs to the enoyl-CoA hydratase/isomerase family.</text>
</comment>
<keyword evidence="3" id="KW-0276">Fatty acid metabolism</keyword>
<proteinExistence type="inferred from homology"/>
<dbReference type="GO" id="GO:0018812">
    <property type="term" value="F:3-hydroxyacyl-CoA dehydratase activity"/>
    <property type="evidence" value="ECO:0007669"/>
    <property type="project" value="RHEA"/>
</dbReference>
<keyword evidence="7" id="KW-0456">Lyase</keyword>
<dbReference type="InterPro" id="IPR001753">
    <property type="entry name" value="Enoyl-CoA_hydra/iso"/>
</dbReference>
<evidence type="ECO:0000313" key="8">
    <source>
        <dbReference type="Proteomes" id="UP000255082"/>
    </source>
</evidence>
<dbReference type="PROSITE" id="PS00166">
    <property type="entry name" value="ENOYL_COA_HYDRATASE"/>
    <property type="match status" value="1"/>
</dbReference>
<gene>
    <name evidence="7" type="primary">menB_2</name>
    <name evidence="7" type="ORF">NCTC13184_03539</name>
</gene>
<evidence type="ECO:0000256" key="5">
    <source>
        <dbReference type="ARBA" id="ARBA00023717"/>
    </source>
</evidence>
<dbReference type="Pfam" id="PF00378">
    <property type="entry name" value="ECH_1"/>
    <property type="match status" value="1"/>
</dbReference>
<keyword evidence="3" id="KW-0443">Lipid metabolism</keyword>
<dbReference type="AlphaFoldDB" id="A0A378WW79"/>
<dbReference type="GO" id="GO:0006631">
    <property type="term" value="P:fatty acid metabolic process"/>
    <property type="evidence" value="ECO:0007669"/>
    <property type="project" value="UniProtKB-KW"/>
</dbReference>
<evidence type="ECO:0000256" key="4">
    <source>
        <dbReference type="ARBA" id="ARBA00023709"/>
    </source>
</evidence>
<sequence>MSYEEILYSVRDHIATISMNRPAARNGYTLTIAAELGDAFTVADHDPDVRAIILTGEGADFCVGMDLSSGAPGDEVSEDWLEPAGQCSRRIFECTKPVIAAIRGAAVGAGSTIILPSDYRIAATDSRFGYVFTRRGFFPEGASAWHLPRIVGMGRAMDWMLTGRVFPAAEALAGGLVHQVVEPDQVLPAAETYAKDLIEHTAPVSVAVTRQMLLRLSAFDSPYPAHAMDSKLIAGLGGSADAVEGITSFLQRRSPDFPGRVPADIPAVVPWKGIDQADTASTSR</sequence>
<dbReference type="GO" id="GO:0008935">
    <property type="term" value="F:1,4-dihydroxy-2-naphthoyl-CoA synthase activity"/>
    <property type="evidence" value="ECO:0007669"/>
    <property type="project" value="UniProtKB-EC"/>
</dbReference>
<dbReference type="Proteomes" id="UP000255082">
    <property type="component" value="Unassembled WGS sequence"/>
</dbReference>
<evidence type="ECO:0000256" key="6">
    <source>
        <dbReference type="RuleBase" id="RU003707"/>
    </source>
</evidence>
<dbReference type="PANTHER" id="PTHR43802:SF1">
    <property type="entry name" value="IP11341P-RELATED"/>
    <property type="match status" value="1"/>
</dbReference>
<comment type="catalytic activity">
    <reaction evidence="5">
        <text>a 4-saturated-(3S)-3-hydroxyacyl-CoA = a (3E)-enoyl-CoA + H2O</text>
        <dbReference type="Rhea" id="RHEA:20724"/>
        <dbReference type="ChEBI" id="CHEBI:15377"/>
        <dbReference type="ChEBI" id="CHEBI:58521"/>
        <dbReference type="ChEBI" id="CHEBI:137480"/>
        <dbReference type="EC" id="4.2.1.17"/>
    </reaction>
</comment>
<protein>
    <submittedName>
        <fullName evidence="7">1,4-Dihydroxy-2-naphthoyl-CoA synthase</fullName>
        <ecNumber evidence="7">4.1.3.36</ecNumber>
    </submittedName>
</protein>
<dbReference type="Gene3D" id="3.90.226.10">
    <property type="entry name" value="2-enoyl-CoA Hydratase, Chain A, domain 1"/>
    <property type="match status" value="1"/>
</dbReference>
<dbReference type="EMBL" id="UGRU01000001">
    <property type="protein sequence ID" value="SUA45017.1"/>
    <property type="molecule type" value="Genomic_DNA"/>
</dbReference>
<dbReference type="EC" id="4.1.3.36" evidence="7"/>
<comment type="catalytic activity">
    <reaction evidence="4">
        <text>a (3S)-3-hydroxyacyl-CoA = a (2E)-enoyl-CoA + H2O</text>
        <dbReference type="Rhea" id="RHEA:16105"/>
        <dbReference type="ChEBI" id="CHEBI:15377"/>
        <dbReference type="ChEBI" id="CHEBI:57318"/>
        <dbReference type="ChEBI" id="CHEBI:58856"/>
        <dbReference type="EC" id="4.2.1.17"/>
    </reaction>
</comment>
<name>A0A378WW79_9NOCA</name>
<dbReference type="SUPFAM" id="SSF52096">
    <property type="entry name" value="ClpP/crotonase"/>
    <property type="match status" value="1"/>
</dbReference>
<dbReference type="InterPro" id="IPR018376">
    <property type="entry name" value="Enoyl-CoA_hyd/isom_CS"/>
</dbReference>
<evidence type="ECO:0000256" key="3">
    <source>
        <dbReference type="ARBA" id="ARBA00022832"/>
    </source>
</evidence>
<dbReference type="OrthoDB" id="9777711at2"/>
<accession>A0A378WW79</accession>
<dbReference type="PANTHER" id="PTHR43802">
    <property type="entry name" value="ENOYL-COA HYDRATASE"/>
    <property type="match status" value="1"/>
</dbReference>
<dbReference type="InterPro" id="IPR029045">
    <property type="entry name" value="ClpP/crotonase-like_dom_sf"/>
</dbReference>
<evidence type="ECO:0000313" key="7">
    <source>
        <dbReference type="EMBL" id="SUA45017.1"/>
    </source>
</evidence>
<evidence type="ECO:0000256" key="2">
    <source>
        <dbReference type="ARBA" id="ARBA00005254"/>
    </source>
</evidence>
<organism evidence="7 8">
    <name type="scientific">Nocardia africana</name>
    <dbReference type="NCBI Taxonomy" id="134964"/>
    <lineage>
        <taxon>Bacteria</taxon>
        <taxon>Bacillati</taxon>
        <taxon>Actinomycetota</taxon>
        <taxon>Actinomycetes</taxon>
        <taxon>Mycobacteriales</taxon>
        <taxon>Nocardiaceae</taxon>
        <taxon>Nocardia</taxon>
    </lineage>
</organism>